<dbReference type="AlphaFoldDB" id="A0A090EBW0"/>
<gene>
    <name evidence="1" type="ORF">MPL3356_70076</name>
</gene>
<keyword evidence="2" id="KW-1185">Reference proteome</keyword>
<evidence type="ECO:0000313" key="1">
    <source>
        <dbReference type="EMBL" id="CDX27581.1"/>
    </source>
</evidence>
<sequence>MITYADLDGIIDAWVKATGSKLFTEWAGRPARFFHIGGTRSFECFQISIDLPGSNEVAVCAQAIDSYDDSELEMDRTWNGPASELNEMLGIAVATVEQWKARWDVVH</sequence>
<dbReference type="Proteomes" id="UP000045285">
    <property type="component" value="Unassembled WGS sequence"/>
</dbReference>
<accession>A0A090EBW0</accession>
<evidence type="ECO:0000313" key="2">
    <source>
        <dbReference type="Proteomes" id="UP000045285"/>
    </source>
</evidence>
<reference evidence="2" key="1">
    <citation type="submission" date="2014-08" db="EMBL/GenBank/DDBJ databases">
        <authorList>
            <person name="Moulin L."/>
        </authorList>
    </citation>
    <scope>NUCLEOTIDE SEQUENCE [LARGE SCALE GENOMIC DNA]</scope>
</reference>
<proteinExistence type="predicted"/>
<protein>
    <submittedName>
        <fullName evidence="1">Uncharacterized protein</fullName>
    </submittedName>
</protein>
<name>A0A090EBW0_MESPL</name>
<organism evidence="1 2">
    <name type="scientific">Mesorhizobium plurifarium</name>
    <dbReference type="NCBI Taxonomy" id="69974"/>
    <lineage>
        <taxon>Bacteria</taxon>
        <taxon>Pseudomonadati</taxon>
        <taxon>Pseudomonadota</taxon>
        <taxon>Alphaproteobacteria</taxon>
        <taxon>Hyphomicrobiales</taxon>
        <taxon>Phyllobacteriaceae</taxon>
        <taxon>Mesorhizobium</taxon>
    </lineage>
</organism>
<dbReference type="EMBL" id="CCMZ01000067">
    <property type="protein sequence ID" value="CDX27581.1"/>
    <property type="molecule type" value="Genomic_DNA"/>
</dbReference>